<evidence type="ECO:0000313" key="1">
    <source>
        <dbReference type="EMBL" id="KZT07282.1"/>
    </source>
</evidence>
<dbReference type="AlphaFoldDB" id="A0A165EL35"/>
<dbReference type="SUPFAM" id="SSF52047">
    <property type="entry name" value="RNI-like"/>
    <property type="match status" value="1"/>
</dbReference>
<name>A0A165EL35_9APHY</name>
<dbReference type="STRING" id="1314785.A0A165EL35"/>
<evidence type="ECO:0000313" key="2">
    <source>
        <dbReference type="Proteomes" id="UP000076871"/>
    </source>
</evidence>
<dbReference type="OrthoDB" id="2663142at2759"/>
<gene>
    <name evidence="1" type="ORF">LAESUDRAFT_758689</name>
</gene>
<reference evidence="1 2" key="1">
    <citation type="journal article" date="2016" name="Mol. Biol. Evol.">
        <title>Comparative Genomics of Early-Diverging Mushroom-Forming Fungi Provides Insights into the Origins of Lignocellulose Decay Capabilities.</title>
        <authorList>
            <person name="Nagy L.G."/>
            <person name="Riley R."/>
            <person name="Tritt A."/>
            <person name="Adam C."/>
            <person name="Daum C."/>
            <person name="Floudas D."/>
            <person name="Sun H."/>
            <person name="Yadav J.S."/>
            <person name="Pangilinan J."/>
            <person name="Larsson K.H."/>
            <person name="Matsuura K."/>
            <person name="Barry K."/>
            <person name="Labutti K."/>
            <person name="Kuo R."/>
            <person name="Ohm R.A."/>
            <person name="Bhattacharya S.S."/>
            <person name="Shirouzu T."/>
            <person name="Yoshinaga Y."/>
            <person name="Martin F.M."/>
            <person name="Grigoriev I.V."/>
            <person name="Hibbett D.S."/>
        </authorList>
    </citation>
    <scope>NUCLEOTIDE SEQUENCE [LARGE SCALE GENOMIC DNA]</scope>
    <source>
        <strain evidence="1 2">93-53</strain>
    </source>
</reference>
<dbReference type="Proteomes" id="UP000076871">
    <property type="component" value="Unassembled WGS sequence"/>
</dbReference>
<dbReference type="PANTHER" id="PTHR38926:SF5">
    <property type="entry name" value="F-BOX AND LEUCINE-RICH REPEAT PROTEIN 6"/>
    <property type="match status" value="1"/>
</dbReference>
<dbReference type="GeneID" id="63829511"/>
<accession>A0A165EL35</accession>
<dbReference type="PANTHER" id="PTHR38926">
    <property type="entry name" value="F-BOX DOMAIN CONTAINING PROTEIN, EXPRESSED"/>
    <property type="match status" value="1"/>
</dbReference>
<dbReference type="EMBL" id="KV427620">
    <property type="protein sequence ID" value="KZT07282.1"/>
    <property type="molecule type" value="Genomic_DNA"/>
</dbReference>
<organism evidence="1 2">
    <name type="scientific">Laetiporus sulphureus 93-53</name>
    <dbReference type="NCBI Taxonomy" id="1314785"/>
    <lineage>
        <taxon>Eukaryota</taxon>
        <taxon>Fungi</taxon>
        <taxon>Dikarya</taxon>
        <taxon>Basidiomycota</taxon>
        <taxon>Agaricomycotina</taxon>
        <taxon>Agaricomycetes</taxon>
        <taxon>Polyporales</taxon>
        <taxon>Laetiporus</taxon>
    </lineage>
</organism>
<sequence length="530" mass="58895">MHAALCIDEIFEIVLEACSHWTEKEYCWTLAQLARCCRLWYDPAEDRLWCRLDSLRPLLSLLPGFGVKNGVVEFMSPENVTAAAFARLHSHAARVRSIKHTESISMPPSLHPFIFLPNLRSVRFSQAGCETSACWSISRAVCKVDINLGFSPRPDSADTDKAVQRRSSAVADYLDELFMTAKGVHSLRMRGSVSVHLDQKLATYTSLRSLDLHMGICLSAETFATISAAFPHLSELDINAQHIDAIDFRMALPCSVSQLFPSLQHLTIRAEPALLVALLPLVPPDVMRSIHLDADCPLGVSSLHDVCELLSARVSGSLQEFAIQHFPDFDEIDDPESARETSDWFTIAILRPLARLQFLRRFSVAATKPPDLCDKDIEEIASWWPHLEHLDLGTLDDEDCSRRMTTCSYAALARSCPMLRSLALPVEIPDITSSSSIILPVPANTAERPRPVAFSQQALRYVRIGRLPPTAGSASSFRTFIRLLFPSLVTMDVSAPADTATGNLDKLHASDSGADLAKYYVDILDKYRDY</sequence>
<protein>
    <recommendedName>
        <fullName evidence="3">F-box domain-containing protein</fullName>
    </recommendedName>
</protein>
<proteinExistence type="predicted"/>
<dbReference type="RefSeq" id="XP_040765022.1">
    <property type="nucleotide sequence ID" value="XM_040912483.1"/>
</dbReference>
<dbReference type="Gene3D" id="3.80.10.10">
    <property type="entry name" value="Ribonuclease Inhibitor"/>
    <property type="match status" value="1"/>
</dbReference>
<dbReference type="InterPro" id="IPR032675">
    <property type="entry name" value="LRR_dom_sf"/>
</dbReference>
<keyword evidence="2" id="KW-1185">Reference proteome</keyword>
<evidence type="ECO:0008006" key="3">
    <source>
        <dbReference type="Google" id="ProtNLM"/>
    </source>
</evidence>
<dbReference type="InParanoid" id="A0A165EL35"/>